<evidence type="ECO:0000313" key="2">
    <source>
        <dbReference type="Proteomes" id="UP000321934"/>
    </source>
</evidence>
<protein>
    <submittedName>
        <fullName evidence="1">Uncharacterized protein</fullName>
    </submittedName>
</protein>
<dbReference type="RefSeq" id="WP_146820578.1">
    <property type="nucleotide sequence ID" value="NZ_CP029077.1"/>
</dbReference>
<proteinExistence type="predicted"/>
<organism evidence="1 2">
    <name type="scientific">Candidatus Deianiraea vastatrix</name>
    <dbReference type="NCBI Taxonomy" id="2163644"/>
    <lineage>
        <taxon>Bacteria</taxon>
        <taxon>Pseudomonadati</taxon>
        <taxon>Pseudomonadota</taxon>
        <taxon>Alphaproteobacteria</taxon>
        <taxon>Rickettsiales</taxon>
        <taxon>Candidatus Deianiraeaceae</taxon>
        <taxon>Candidatus Deianiraea</taxon>
    </lineage>
</organism>
<accession>A0A5B8XD97</accession>
<keyword evidence="2" id="KW-1185">Reference proteome</keyword>
<sequence>MNLTTSNEITQYIDYGFHFTCFIGENNNFSGVIRSYDQVYFGPFYGQTLDLIYPSGICFKISKSENNQFIIYQGIHWGSNMYGIVREKNLETGKIQYFQYKGIKKDYIDFTKINQLSKIEMQINNMRYRSKMHEDTLFDIAKIDKNIFYRNRYLDKIDDDKIFFKNNYPENEERFTFSVSEHFNKMQKLQKLHNVIKDSPARAYDSNPKEENKVILQKYNQELRIFISNGMTNESLEKGFLVSVKKSNHNSIEYYLGHGLKNKDGKIMKHFSGMTKYFINEKSINTKIGIWSDDIEKVAHFVSGKNINMCYYNGKNISSDKFPSKYFEILEKEYEKIKKKMPLLLKLKVKIDKKFKNSATL</sequence>
<reference evidence="1 2" key="1">
    <citation type="journal article" date="2019" name="ISME J.">
        <title>Deianiraea, an extracellular bacterium associated with the ciliate Paramecium, suggests an alternative scenario for the evolution of Rickettsiales.</title>
        <authorList>
            <person name="Castelli M."/>
            <person name="Sabaneyeva E."/>
            <person name="Lanzoni O."/>
            <person name="Lebedeva N."/>
            <person name="Floriano A.M."/>
            <person name="Gaiarsa S."/>
            <person name="Benken K."/>
            <person name="Modeo L."/>
            <person name="Bandi C."/>
            <person name="Potekhin A."/>
            <person name="Sassera D."/>
            <person name="Petroni G."/>
        </authorList>
    </citation>
    <scope>NUCLEOTIDE SEQUENCE [LARGE SCALE GENOMIC DNA]</scope>
    <source>
        <strain evidence="1">CyL4-1</strain>
    </source>
</reference>
<dbReference type="Proteomes" id="UP000321934">
    <property type="component" value="Chromosome"/>
</dbReference>
<name>A0A5B8XD97_9RICK</name>
<dbReference type="AlphaFoldDB" id="A0A5B8XD97"/>
<gene>
    <name evidence="1" type="ORF">Deia_00501</name>
</gene>
<evidence type="ECO:0000313" key="1">
    <source>
        <dbReference type="EMBL" id="QED23298.1"/>
    </source>
</evidence>
<dbReference type="EMBL" id="CP029077">
    <property type="protein sequence ID" value="QED23298.1"/>
    <property type="molecule type" value="Genomic_DNA"/>
</dbReference>